<gene>
    <name evidence="2" type="ORF">FHR83_001915</name>
</gene>
<dbReference type="AlphaFoldDB" id="A0A7W5ADN2"/>
<keyword evidence="3" id="KW-1185">Reference proteome</keyword>
<comment type="caution">
    <text evidence="2">The sequence shown here is derived from an EMBL/GenBank/DDBJ whole genome shotgun (WGS) entry which is preliminary data.</text>
</comment>
<sequence length="284" mass="30295">MTGTIDYTSPGPLTDLATIDRGALADLPEDPAAILRLAQHLVIQPGDAGQLSPPPGRFGENQFRPAARLIRALLALDPSPLTVARPPERRVIGTCRHFAVLTCALLRHRGIAARVRCGFGAYFQPGLALDHWVVEFRLAAGAPWVRADPETISVTTLPPSPFGPGGRPDPAALRPGEFLTGGEAWALFRAGRADGAVFGVPGTENFGPAEIRGNAIRDLAALNRVEILPWDEWGRMEASYQNRTGPGYDALIDTIATTCATDDPAAVAALYKSEDLEVPPTLLL</sequence>
<dbReference type="InterPro" id="IPR002931">
    <property type="entry name" value="Transglutaminase-like"/>
</dbReference>
<evidence type="ECO:0000259" key="1">
    <source>
        <dbReference type="Pfam" id="PF01841"/>
    </source>
</evidence>
<dbReference type="Gene3D" id="3.10.620.30">
    <property type="match status" value="1"/>
</dbReference>
<proteinExistence type="predicted"/>
<reference evidence="2 3" key="1">
    <citation type="submission" date="2020-08" db="EMBL/GenBank/DDBJ databases">
        <title>Genomic Encyclopedia of Type Strains, Phase III (KMG-III): the genomes of soil and plant-associated and newly described type strains.</title>
        <authorList>
            <person name="Whitman W."/>
        </authorList>
    </citation>
    <scope>NUCLEOTIDE SEQUENCE [LARGE SCALE GENOMIC DNA]</scope>
    <source>
        <strain evidence="2 3">CECT 3287</strain>
    </source>
</reference>
<dbReference type="Proteomes" id="UP000590749">
    <property type="component" value="Unassembled WGS sequence"/>
</dbReference>
<name>A0A7W5ADN2_9ACTN</name>
<dbReference type="SUPFAM" id="SSF54001">
    <property type="entry name" value="Cysteine proteinases"/>
    <property type="match status" value="1"/>
</dbReference>
<feature type="domain" description="Transglutaminase-like" evidence="1">
    <location>
        <begin position="93"/>
        <end position="149"/>
    </location>
</feature>
<accession>A0A7W5ADN2</accession>
<dbReference type="InterPro" id="IPR038765">
    <property type="entry name" value="Papain-like_cys_pep_sf"/>
</dbReference>
<dbReference type="EMBL" id="JACHXF010000003">
    <property type="protein sequence ID" value="MBB3094263.1"/>
    <property type="molecule type" value="Genomic_DNA"/>
</dbReference>
<organism evidence="2 3">
    <name type="scientific">Actinoplanes campanulatus</name>
    <dbReference type="NCBI Taxonomy" id="113559"/>
    <lineage>
        <taxon>Bacteria</taxon>
        <taxon>Bacillati</taxon>
        <taxon>Actinomycetota</taxon>
        <taxon>Actinomycetes</taxon>
        <taxon>Micromonosporales</taxon>
        <taxon>Micromonosporaceae</taxon>
        <taxon>Actinoplanes</taxon>
    </lineage>
</organism>
<dbReference type="Pfam" id="PF01841">
    <property type="entry name" value="Transglut_core"/>
    <property type="match status" value="1"/>
</dbReference>
<evidence type="ECO:0000313" key="2">
    <source>
        <dbReference type="EMBL" id="MBB3094263.1"/>
    </source>
</evidence>
<evidence type="ECO:0000313" key="3">
    <source>
        <dbReference type="Proteomes" id="UP000590749"/>
    </source>
</evidence>
<protein>
    <recommendedName>
        <fullName evidence="1">Transglutaminase-like domain-containing protein</fullName>
    </recommendedName>
</protein>
<dbReference type="RefSeq" id="WP_183218564.1">
    <property type="nucleotide sequence ID" value="NZ_BMPW01000008.1"/>
</dbReference>